<comment type="caution">
    <text evidence="1">The sequence shown here is derived from an EMBL/GenBank/DDBJ whole genome shotgun (WGS) entry which is preliminary data.</text>
</comment>
<dbReference type="OrthoDB" id="2757033at2759"/>
<dbReference type="AlphaFoldDB" id="A0A2R6QXM6"/>
<dbReference type="EMBL" id="MLYV02000291">
    <property type="protein sequence ID" value="PSS17150.1"/>
    <property type="molecule type" value="Genomic_DNA"/>
</dbReference>
<accession>A0A2R6QXM6</accession>
<reference evidence="1 2" key="1">
    <citation type="submission" date="2018-02" db="EMBL/GenBank/DDBJ databases">
        <title>Genome sequence of the basidiomycete white-rot fungus Phlebia centrifuga.</title>
        <authorList>
            <person name="Granchi Z."/>
            <person name="Peng M."/>
            <person name="de Vries R.P."/>
            <person name="Hilden K."/>
            <person name="Makela M.R."/>
            <person name="Grigoriev I."/>
            <person name="Riley R."/>
        </authorList>
    </citation>
    <scope>NUCLEOTIDE SEQUENCE [LARGE SCALE GENOMIC DNA]</scope>
    <source>
        <strain evidence="1 2">FBCC195</strain>
    </source>
</reference>
<proteinExistence type="predicted"/>
<keyword evidence="2" id="KW-1185">Reference proteome</keyword>
<gene>
    <name evidence="1" type="ORF">PHLCEN_2v3208</name>
</gene>
<organism evidence="1 2">
    <name type="scientific">Hermanssonia centrifuga</name>
    <dbReference type="NCBI Taxonomy" id="98765"/>
    <lineage>
        <taxon>Eukaryota</taxon>
        <taxon>Fungi</taxon>
        <taxon>Dikarya</taxon>
        <taxon>Basidiomycota</taxon>
        <taxon>Agaricomycotina</taxon>
        <taxon>Agaricomycetes</taxon>
        <taxon>Polyporales</taxon>
        <taxon>Meruliaceae</taxon>
        <taxon>Hermanssonia</taxon>
    </lineage>
</organism>
<dbReference type="STRING" id="98765.A0A2R6QXM6"/>
<name>A0A2R6QXM6_9APHY</name>
<evidence type="ECO:0000313" key="1">
    <source>
        <dbReference type="EMBL" id="PSS17150.1"/>
    </source>
</evidence>
<dbReference type="Proteomes" id="UP000186601">
    <property type="component" value="Unassembled WGS sequence"/>
</dbReference>
<evidence type="ECO:0000313" key="2">
    <source>
        <dbReference type="Proteomes" id="UP000186601"/>
    </source>
</evidence>
<protein>
    <submittedName>
        <fullName evidence="1">Uncharacterized protein</fullName>
    </submittedName>
</protein>
<sequence length="145" mass="16149">MAAMSGYPPNGLDRVRPTLRMIPLVPCLQIVNLPSHCLLRATNSSQIHSSLLETSFRLDTPSQPSALVLQKATSCFDRAEPNESITATSCRPLLPARFLDQLVKAFGQAWFDGARSVVDPLIRHRYYTNKTNTQTLVRGARMRVP</sequence>